<evidence type="ECO:0000256" key="3">
    <source>
        <dbReference type="SAM" id="MobiDB-lite"/>
    </source>
</evidence>
<keyword evidence="2" id="KW-0539">Nucleus</keyword>
<proteinExistence type="predicted"/>
<feature type="region of interest" description="Disordered" evidence="3">
    <location>
        <begin position="533"/>
        <end position="575"/>
    </location>
</feature>
<dbReference type="GO" id="GO:0043034">
    <property type="term" value="C:costamere"/>
    <property type="evidence" value="ECO:0007669"/>
    <property type="project" value="TreeGrafter"/>
</dbReference>
<sequence>KAPSADDQLSAVDVDLVSAGLKGKGERAKLKMPSMKMPSFGISHPKFKEPDIDVSVSKPDVDISVQKSEVHIHHPKIDAGAPELETDLQAPDVEIGGKRGKIMFPKFKLPKLGFSAHDKHTAQKEFDGNLPEVDVSFSKADVDIKLTSADIKSAKLGSDVNFGGIDPKGPNVSLKMPENEKPAINIEMPKMKGKVDVDVSMPKPELDVSSPGMSVDINTPSIGIDLPTVDVDLDSADPKEKDDGARLEFPPVKIPSFGVSLPRCTGPEVDMTVNKPGVNTSVEKREIDIERLKVDVGAPECEGGVEAGDVTIAGKGEKFYIPKFKAIKFGVSTSGMKSSNMNADMSVAPVDIPLSKTDLVQNEPSIDVKAGTVEGQHNVAAFDFKHVDAHLKMPEIQCSQISTGDPETKGKIDADTLMPKTQLDVSAPEMSVDTKAPALFSISFSKFKFPDVDFTSETKEKDVSLTEDSDFPKALTKESGQSVQGKSREHSNKTAPELKGQRGAELTTTDESSPSKGRTSWFKFPKINFSSPWKKGKAADDEKQTAHEIPTSSTEPVTDVKADGQDSLPTDEVTPATMPTSKEVVVEDTDDGTTQIVTMKSKDPDTIAGGAYVVTPSQVVTSTARTELALLESGDFRINVQSTKASKPEPSHQGHVPICETSSEPHQVILTGTKITKSNDKQSTPKPGILQSFNLPISPSPEGTTHTHPTEHSTVVTKESLIEEQATSGTAELSEFHFPKSDDTVSATLTKKYTKTGGTVVVLTERSVLQRDIAPGAMATDDTSAVFGRMGEMIQSEQKQFFEISQPTSVSISISKSETKEIKNTTTKE</sequence>
<dbReference type="AlphaFoldDB" id="A0A401SIY4"/>
<feature type="non-terminal residue" evidence="4">
    <location>
        <position position="1"/>
    </location>
</feature>
<evidence type="ECO:0000313" key="5">
    <source>
        <dbReference type="Proteomes" id="UP000287033"/>
    </source>
</evidence>
<protein>
    <submittedName>
        <fullName evidence="4">Uncharacterized protein</fullName>
    </submittedName>
</protein>
<evidence type="ECO:0000313" key="4">
    <source>
        <dbReference type="EMBL" id="GCC30376.1"/>
    </source>
</evidence>
<keyword evidence="5" id="KW-1185">Reference proteome</keyword>
<accession>A0A401SIY4</accession>
<feature type="compositionally biased region" description="Basic and acidic residues" evidence="3">
    <location>
        <begin position="537"/>
        <end position="546"/>
    </location>
</feature>
<dbReference type="GO" id="GO:0043484">
    <property type="term" value="P:regulation of RNA splicing"/>
    <property type="evidence" value="ECO:0007669"/>
    <property type="project" value="TreeGrafter"/>
</dbReference>
<dbReference type="PANTHER" id="PTHR23348:SF41">
    <property type="entry name" value="NEUROBLAST DIFFERENTIATION-ASSOCIATED PROTEIN AHNAK"/>
    <property type="match status" value="1"/>
</dbReference>
<feature type="region of interest" description="Disordered" evidence="3">
    <location>
        <begin position="458"/>
        <end position="521"/>
    </location>
</feature>
<reference evidence="4 5" key="1">
    <citation type="journal article" date="2018" name="Nat. Ecol. Evol.">
        <title>Shark genomes provide insights into elasmobranch evolution and the origin of vertebrates.</title>
        <authorList>
            <person name="Hara Y"/>
            <person name="Yamaguchi K"/>
            <person name="Onimaru K"/>
            <person name="Kadota M"/>
            <person name="Koyanagi M"/>
            <person name="Keeley SD"/>
            <person name="Tatsumi K"/>
            <person name="Tanaka K"/>
            <person name="Motone F"/>
            <person name="Kageyama Y"/>
            <person name="Nozu R"/>
            <person name="Adachi N"/>
            <person name="Nishimura O"/>
            <person name="Nakagawa R"/>
            <person name="Tanegashima C"/>
            <person name="Kiyatake I"/>
            <person name="Matsumoto R"/>
            <person name="Murakumo K"/>
            <person name="Nishida K"/>
            <person name="Terakita A"/>
            <person name="Kuratani S"/>
            <person name="Sato K"/>
            <person name="Hyodo S Kuraku.S."/>
        </authorList>
    </citation>
    <scope>NUCLEOTIDE SEQUENCE [LARGE SCALE GENOMIC DNA]</scope>
</reference>
<gene>
    <name evidence="4" type="ORF">chiPu_0008824</name>
</gene>
<name>A0A401SIY4_CHIPU</name>
<feature type="compositionally biased region" description="Polar residues" evidence="3">
    <location>
        <begin position="506"/>
        <end position="518"/>
    </location>
</feature>
<dbReference type="Proteomes" id="UP000287033">
    <property type="component" value="Unassembled WGS sequence"/>
</dbReference>
<dbReference type="EMBL" id="BEZZ01000300">
    <property type="protein sequence ID" value="GCC30376.1"/>
    <property type="molecule type" value="Genomic_DNA"/>
</dbReference>
<dbReference type="GO" id="GO:0005634">
    <property type="term" value="C:nucleus"/>
    <property type="evidence" value="ECO:0007669"/>
    <property type="project" value="UniProtKB-SubCell"/>
</dbReference>
<dbReference type="OrthoDB" id="447516at2759"/>
<dbReference type="PANTHER" id="PTHR23348">
    <property type="entry name" value="PERIAXIN/AHNAK"/>
    <property type="match status" value="1"/>
</dbReference>
<organism evidence="4 5">
    <name type="scientific">Chiloscyllium punctatum</name>
    <name type="common">Brownbanded bambooshark</name>
    <name type="synonym">Hemiscyllium punctatum</name>
    <dbReference type="NCBI Taxonomy" id="137246"/>
    <lineage>
        <taxon>Eukaryota</taxon>
        <taxon>Metazoa</taxon>
        <taxon>Chordata</taxon>
        <taxon>Craniata</taxon>
        <taxon>Vertebrata</taxon>
        <taxon>Chondrichthyes</taxon>
        <taxon>Elasmobranchii</taxon>
        <taxon>Galeomorphii</taxon>
        <taxon>Galeoidea</taxon>
        <taxon>Orectolobiformes</taxon>
        <taxon>Hemiscylliidae</taxon>
        <taxon>Chiloscyllium</taxon>
    </lineage>
</organism>
<dbReference type="InterPro" id="IPR052082">
    <property type="entry name" value="Myelin_sheath_structural"/>
</dbReference>
<comment type="caution">
    <text evidence="4">The sequence shown here is derived from an EMBL/GenBank/DDBJ whole genome shotgun (WGS) entry which is preliminary data.</text>
</comment>
<dbReference type="OMA" id="PAINIEM"/>
<evidence type="ECO:0000256" key="1">
    <source>
        <dbReference type="ARBA" id="ARBA00004123"/>
    </source>
</evidence>
<evidence type="ECO:0000256" key="2">
    <source>
        <dbReference type="ARBA" id="ARBA00023242"/>
    </source>
</evidence>
<dbReference type="STRING" id="137246.A0A401SIY4"/>
<comment type="subcellular location">
    <subcellularLocation>
        <location evidence="1">Nucleus</location>
    </subcellularLocation>
</comment>